<dbReference type="RefSeq" id="WP_166400786.1">
    <property type="nucleotide sequence ID" value="NZ_JAANAS010000078.1"/>
</dbReference>
<gene>
    <name evidence="1" type="ORF">G7034_09795</name>
</gene>
<accession>A0A967E789</accession>
<protein>
    <submittedName>
        <fullName evidence="1">Uncharacterized protein</fullName>
    </submittedName>
</protein>
<evidence type="ECO:0000313" key="2">
    <source>
        <dbReference type="Proteomes" id="UP000643701"/>
    </source>
</evidence>
<dbReference type="Proteomes" id="UP000643701">
    <property type="component" value="Unassembled WGS sequence"/>
</dbReference>
<dbReference type="EMBL" id="JAANAS010000078">
    <property type="protein sequence ID" value="NGZ90546.1"/>
    <property type="molecule type" value="Genomic_DNA"/>
</dbReference>
<feature type="non-terminal residue" evidence="1">
    <location>
        <position position="169"/>
    </location>
</feature>
<proteinExistence type="predicted"/>
<sequence>SPQTIYAEVVNTDNECPSSTQVTFEITVNPLPLVDISNMDGSVICIDRETGEIVSAPTLDTGLNANDYEFEWFLDGDELAFTGSALTVEEPGLYEVIVVDISTSTQTECERSSFAEVIESSGVEFDVNVLSAAFDGSHSLEITNIQGNGEFEFSVDGGPWVAQDGQSSL</sequence>
<evidence type="ECO:0000313" key="1">
    <source>
        <dbReference type="EMBL" id="NGZ90546.1"/>
    </source>
</evidence>
<organism evidence="1 2">
    <name type="scientific">Psychroflexus maritimus</name>
    <dbReference type="NCBI Taxonomy" id="2714865"/>
    <lineage>
        <taxon>Bacteria</taxon>
        <taxon>Pseudomonadati</taxon>
        <taxon>Bacteroidota</taxon>
        <taxon>Flavobacteriia</taxon>
        <taxon>Flavobacteriales</taxon>
        <taxon>Flavobacteriaceae</taxon>
        <taxon>Psychroflexus</taxon>
    </lineage>
</organism>
<dbReference type="AlphaFoldDB" id="A0A967E789"/>
<comment type="caution">
    <text evidence="1">The sequence shown here is derived from an EMBL/GenBank/DDBJ whole genome shotgun (WGS) entry which is preliminary data.</text>
</comment>
<name>A0A967E789_9FLAO</name>
<keyword evidence="2" id="KW-1185">Reference proteome</keyword>
<feature type="non-terminal residue" evidence="1">
    <location>
        <position position="1"/>
    </location>
</feature>
<reference evidence="1" key="1">
    <citation type="submission" date="2020-03" db="EMBL/GenBank/DDBJ databases">
        <title>Psychroflexus Maritimus sp. nov., isolate from marine sediment.</title>
        <authorList>
            <person name="Zhong Y.-L."/>
        </authorList>
    </citation>
    <scope>NUCLEOTIDE SEQUENCE</scope>
    <source>
        <strain evidence="1">C1</strain>
    </source>
</reference>